<sequence>MKRIGVLFDFDGTLSPLNVNRDDAKIRDDVAAVLKELAKRYVLGVASSKDCKFLLSKAPFFHSYICVNGLEILTNEYLLLDSVVIGKNLLKAIEDVYFDAKKLQNAIIEEKRSLLGFLLGISIDWRGYEKPPENLNNVIKTATSKGLHIVSYKHNPFVDIYVSRKNKGEAVKTLKAILNLEKLIYAGDGENDIPAFKVADIAVLVRHEFNQELKLDVDYEVKFEELSKWLVDYVVSGRLP</sequence>
<keyword evidence="1" id="KW-0378">Hydrolase</keyword>
<dbReference type="GO" id="GO:0000287">
    <property type="term" value="F:magnesium ion binding"/>
    <property type="evidence" value="ECO:0007669"/>
    <property type="project" value="TreeGrafter"/>
</dbReference>
<dbReference type="EMBL" id="DSDY01000036">
    <property type="protein sequence ID" value="HDS10196.1"/>
    <property type="molecule type" value="Genomic_DNA"/>
</dbReference>
<proteinExistence type="predicted"/>
<dbReference type="GO" id="GO:0005829">
    <property type="term" value="C:cytosol"/>
    <property type="evidence" value="ECO:0007669"/>
    <property type="project" value="TreeGrafter"/>
</dbReference>
<dbReference type="InterPro" id="IPR036412">
    <property type="entry name" value="HAD-like_sf"/>
</dbReference>
<evidence type="ECO:0000313" key="1">
    <source>
        <dbReference type="EMBL" id="HDS10196.1"/>
    </source>
</evidence>
<accession>A0A7C1E7U8</accession>
<dbReference type="AlphaFoldDB" id="A0A7C1E7U8"/>
<dbReference type="InterPro" id="IPR003337">
    <property type="entry name" value="Trehalose_PPase"/>
</dbReference>
<dbReference type="PANTHER" id="PTHR10000:SF8">
    <property type="entry name" value="HAD SUPERFAMILY HYDROLASE-LIKE, TYPE 3"/>
    <property type="match status" value="1"/>
</dbReference>
<comment type="caution">
    <text evidence="1">The sequence shown here is derived from an EMBL/GenBank/DDBJ whole genome shotgun (WGS) entry which is preliminary data.</text>
</comment>
<dbReference type="GO" id="GO:0005992">
    <property type="term" value="P:trehalose biosynthetic process"/>
    <property type="evidence" value="ECO:0007669"/>
    <property type="project" value="InterPro"/>
</dbReference>
<gene>
    <name evidence="1" type="ORF">ENO04_01030</name>
</gene>
<reference evidence="1" key="1">
    <citation type="journal article" date="2020" name="mSystems">
        <title>Genome- and Community-Level Interaction Insights into Carbon Utilization and Element Cycling Functions of Hydrothermarchaeota in Hydrothermal Sediment.</title>
        <authorList>
            <person name="Zhou Z."/>
            <person name="Liu Y."/>
            <person name="Xu W."/>
            <person name="Pan J."/>
            <person name="Luo Z.H."/>
            <person name="Li M."/>
        </authorList>
    </citation>
    <scope>NUCLEOTIDE SEQUENCE [LARGE SCALE GENOMIC DNA]</scope>
    <source>
        <strain evidence="1">SpSt-123</strain>
    </source>
</reference>
<dbReference type="NCBIfam" id="TIGR01484">
    <property type="entry name" value="HAD-SF-IIB"/>
    <property type="match status" value="1"/>
</dbReference>
<name>A0A7C1E7U8_9CREN</name>
<dbReference type="Gene3D" id="3.40.50.1000">
    <property type="entry name" value="HAD superfamily/HAD-like"/>
    <property type="match status" value="2"/>
</dbReference>
<protein>
    <submittedName>
        <fullName evidence="1">HAD-IIB family hydrolase</fullName>
    </submittedName>
</protein>
<dbReference type="Pfam" id="PF02358">
    <property type="entry name" value="Trehalose_PPase"/>
    <property type="match status" value="1"/>
</dbReference>
<dbReference type="GO" id="GO:0016791">
    <property type="term" value="F:phosphatase activity"/>
    <property type="evidence" value="ECO:0007669"/>
    <property type="project" value="UniProtKB-ARBA"/>
</dbReference>
<dbReference type="SUPFAM" id="SSF56784">
    <property type="entry name" value="HAD-like"/>
    <property type="match status" value="1"/>
</dbReference>
<organism evidence="1">
    <name type="scientific">Fervidicoccus fontis</name>
    <dbReference type="NCBI Taxonomy" id="683846"/>
    <lineage>
        <taxon>Archaea</taxon>
        <taxon>Thermoproteota</taxon>
        <taxon>Thermoprotei</taxon>
        <taxon>Fervidicoccales</taxon>
        <taxon>Fervidicoccaceae</taxon>
        <taxon>Fervidicoccus</taxon>
    </lineage>
</organism>
<dbReference type="InterPro" id="IPR023214">
    <property type="entry name" value="HAD_sf"/>
</dbReference>
<dbReference type="PANTHER" id="PTHR10000">
    <property type="entry name" value="PHOSPHOSERINE PHOSPHATASE"/>
    <property type="match status" value="1"/>
</dbReference>
<dbReference type="InterPro" id="IPR006379">
    <property type="entry name" value="HAD-SF_hydro_IIB"/>
</dbReference>